<organism evidence="1 2">
    <name type="scientific">Paramuricea clavata</name>
    <name type="common">Red gorgonian</name>
    <name type="synonym">Violescent sea-whip</name>
    <dbReference type="NCBI Taxonomy" id="317549"/>
    <lineage>
        <taxon>Eukaryota</taxon>
        <taxon>Metazoa</taxon>
        <taxon>Cnidaria</taxon>
        <taxon>Anthozoa</taxon>
        <taxon>Octocorallia</taxon>
        <taxon>Malacalcyonacea</taxon>
        <taxon>Plexauridae</taxon>
        <taxon>Paramuricea</taxon>
    </lineage>
</organism>
<proteinExistence type="predicted"/>
<reference evidence="1" key="1">
    <citation type="submission" date="2020-04" db="EMBL/GenBank/DDBJ databases">
        <authorList>
            <person name="Alioto T."/>
            <person name="Alioto T."/>
            <person name="Gomez Garrido J."/>
        </authorList>
    </citation>
    <scope>NUCLEOTIDE SEQUENCE</scope>
    <source>
        <strain evidence="1">A484AB</strain>
    </source>
</reference>
<dbReference type="SUPFAM" id="SSF57501">
    <property type="entry name" value="Cystine-knot cytokines"/>
    <property type="match status" value="1"/>
</dbReference>
<accession>A0A7D9IWP7</accession>
<name>A0A7D9IWP7_PARCT</name>
<evidence type="ECO:0000313" key="1">
    <source>
        <dbReference type="EMBL" id="CAB4015144.1"/>
    </source>
</evidence>
<dbReference type="InterPro" id="IPR029034">
    <property type="entry name" value="Cystine-knot_cytokine"/>
</dbReference>
<sequence length="130" mass="15185">MMITMRHLTCEAAPAKRPAQLDRTKVHDKAMLEKTYQTEKLLKKAIKKSQWFTKERSSKISSNCPFTWKMSKLQNKRLPRHVVEAECKGCSLSCKPLLYHVTVLINDGTNKMNWTTIPVKVAYIYDLQWK</sequence>
<protein>
    <submittedName>
        <fullName evidence="1">Uncharacterized protein</fullName>
    </submittedName>
</protein>
<gene>
    <name evidence="1" type="ORF">PACLA_8A013683</name>
</gene>
<dbReference type="AlphaFoldDB" id="A0A7D9IWP7"/>
<dbReference type="EMBL" id="CACRXK020008600">
    <property type="protein sequence ID" value="CAB4015144.1"/>
    <property type="molecule type" value="Genomic_DNA"/>
</dbReference>
<keyword evidence="2" id="KW-1185">Reference proteome</keyword>
<dbReference type="Proteomes" id="UP001152795">
    <property type="component" value="Unassembled WGS sequence"/>
</dbReference>
<evidence type="ECO:0000313" key="2">
    <source>
        <dbReference type="Proteomes" id="UP001152795"/>
    </source>
</evidence>
<comment type="caution">
    <text evidence="1">The sequence shown here is derived from an EMBL/GenBank/DDBJ whole genome shotgun (WGS) entry which is preliminary data.</text>
</comment>